<accession>A0A926S415</accession>
<gene>
    <name evidence="2" type="ORF">IDJ76_17005</name>
</gene>
<keyword evidence="1" id="KW-0472">Membrane</keyword>
<dbReference type="EMBL" id="JACWMX010000007">
    <property type="protein sequence ID" value="MBD1394809.1"/>
    <property type="molecule type" value="Genomic_DNA"/>
</dbReference>
<dbReference type="Proteomes" id="UP000619078">
    <property type="component" value="Unassembled WGS sequence"/>
</dbReference>
<keyword evidence="1" id="KW-0812">Transmembrane</keyword>
<reference evidence="2" key="1">
    <citation type="submission" date="2020-09" db="EMBL/GenBank/DDBJ databases">
        <title>Novel species of Mucilaginibacter isolated from a glacier on the Tibetan Plateau.</title>
        <authorList>
            <person name="Liu Q."/>
            <person name="Xin Y.-H."/>
        </authorList>
    </citation>
    <scope>NUCLEOTIDE SEQUENCE</scope>
    <source>
        <strain evidence="2">ZB1P21</strain>
    </source>
</reference>
<evidence type="ECO:0000313" key="3">
    <source>
        <dbReference type="Proteomes" id="UP000619078"/>
    </source>
</evidence>
<dbReference type="RefSeq" id="WP_191164784.1">
    <property type="nucleotide sequence ID" value="NZ_JACWMX010000007.1"/>
</dbReference>
<keyword evidence="3" id="KW-1185">Reference proteome</keyword>
<proteinExistence type="predicted"/>
<evidence type="ECO:0000256" key="1">
    <source>
        <dbReference type="SAM" id="Phobius"/>
    </source>
</evidence>
<feature type="transmembrane region" description="Helical" evidence="1">
    <location>
        <begin position="119"/>
        <end position="137"/>
    </location>
</feature>
<organism evidence="2 3">
    <name type="scientific">Mucilaginibacter glaciei</name>
    <dbReference type="NCBI Taxonomy" id="2772109"/>
    <lineage>
        <taxon>Bacteria</taxon>
        <taxon>Pseudomonadati</taxon>
        <taxon>Bacteroidota</taxon>
        <taxon>Sphingobacteriia</taxon>
        <taxon>Sphingobacteriales</taxon>
        <taxon>Sphingobacteriaceae</taxon>
        <taxon>Mucilaginibacter</taxon>
    </lineage>
</organism>
<feature type="transmembrane region" description="Helical" evidence="1">
    <location>
        <begin position="9"/>
        <end position="28"/>
    </location>
</feature>
<evidence type="ECO:0000313" key="2">
    <source>
        <dbReference type="EMBL" id="MBD1394809.1"/>
    </source>
</evidence>
<protein>
    <recommendedName>
        <fullName evidence="4">DUF3592 domain-containing protein</fullName>
    </recommendedName>
</protein>
<sequence length="147" mass="17180">MDFLKRRGNLLLFIAEGLLTLIGILYLADTVVFINTKQIATAMVVRVEVNKKLPQPYKATMVYHNDFINNNVVSYVDNIGTNYAKKHIDVNNHLEIYYRNYFPREIYLTDYKFPNGKNVAFASVYILVFSGILYVQSRRINKQIEKF</sequence>
<comment type="caution">
    <text evidence="2">The sequence shown here is derived from an EMBL/GenBank/DDBJ whole genome shotgun (WGS) entry which is preliminary data.</text>
</comment>
<name>A0A926S415_9SPHI</name>
<evidence type="ECO:0008006" key="4">
    <source>
        <dbReference type="Google" id="ProtNLM"/>
    </source>
</evidence>
<dbReference type="AlphaFoldDB" id="A0A926S415"/>
<keyword evidence="1" id="KW-1133">Transmembrane helix</keyword>